<feature type="chain" id="PRO_5003263910" evidence="7">
    <location>
        <begin position="20"/>
        <end position="296"/>
    </location>
</feature>
<dbReference type="PROSITE" id="PS51212">
    <property type="entry name" value="WSC"/>
    <property type="match status" value="1"/>
</dbReference>
<evidence type="ECO:0000259" key="8">
    <source>
        <dbReference type="PROSITE" id="PS51212"/>
    </source>
</evidence>
<sequence>MKCTTLLAFSAAYLAGAAAAASSAAAATTKMGVEQPSSAPIIDQPVVQGCFSSAGSLNKTSKEQYNSRGQCGQTVCQAQGKWVAATTEGTWCYCGDSYPPNSTLVDDSKCNTPCTGYGVDACGGVGYWTVYNTGIELYEVTYDESSSSSSSSSSSATSTSSATTKATQSMTTTTGGHTVFVTQTNSASSSAEAKKSHSSTAGIAAGVVVGVVVAAAVAGGAIFYIRRRRNQEIEDEHRRNAAVNSFFGKPPGSSGGFSGTDTRLDPVMAQRRLSDGSIADNQDYSRKILRTQVTNA</sequence>
<dbReference type="STRING" id="655863.F0XFZ0"/>
<keyword evidence="4 6" id="KW-0472">Membrane</keyword>
<dbReference type="GeneID" id="25978725"/>
<dbReference type="GO" id="GO:0016020">
    <property type="term" value="C:membrane"/>
    <property type="evidence" value="ECO:0007669"/>
    <property type="project" value="UniProtKB-SubCell"/>
</dbReference>
<protein>
    <submittedName>
        <fullName evidence="9">Wsc domain protein</fullName>
    </submittedName>
</protein>
<name>F0XFZ0_GROCL</name>
<accession>F0XFZ0</accession>
<dbReference type="eggNOG" id="ENOG502S7MH">
    <property type="taxonomic scope" value="Eukaryota"/>
</dbReference>
<dbReference type="OrthoDB" id="2019572at2759"/>
<keyword evidence="7" id="KW-0732">Signal</keyword>
<organism evidence="10">
    <name type="scientific">Grosmannia clavigera (strain kw1407 / UAMH 11150)</name>
    <name type="common">Blue stain fungus</name>
    <name type="synonym">Graphiocladiella clavigera</name>
    <dbReference type="NCBI Taxonomy" id="655863"/>
    <lineage>
        <taxon>Eukaryota</taxon>
        <taxon>Fungi</taxon>
        <taxon>Dikarya</taxon>
        <taxon>Ascomycota</taxon>
        <taxon>Pezizomycotina</taxon>
        <taxon>Sordariomycetes</taxon>
        <taxon>Sordariomycetidae</taxon>
        <taxon>Ophiostomatales</taxon>
        <taxon>Ophiostomataceae</taxon>
        <taxon>Leptographium</taxon>
    </lineage>
</organism>
<dbReference type="Proteomes" id="UP000007796">
    <property type="component" value="Unassembled WGS sequence"/>
</dbReference>
<evidence type="ECO:0000256" key="7">
    <source>
        <dbReference type="SAM" id="SignalP"/>
    </source>
</evidence>
<evidence type="ECO:0000256" key="2">
    <source>
        <dbReference type="ARBA" id="ARBA00022692"/>
    </source>
</evidence>
<dbReference type="InterPro" id="IPR002889">
    <property type="entry name" value="WSC_carb-bd"/>
</dbReference>
<evidence type="ECO:0000256" key="5">
    <source>
        <dbReference type="SAM" id="MobiDB-lite"/>
    </source>
</evidence>
<dbReference type="PANTHER" id="PTHR15549:SF30">
    <property type="entry name" value="MID2 DOMAIN-CONTAINING PROTEIN"/>
    <property type="match status" value="1"/>
</dbReference>
<dbReference type="InParanoid" id="F0XFZ0"/>
<evidence type="ECO:0000313" key="10">
    <source>
        <dbReference type="Proteomes" id="UP000007796"/>
    </source>
</evidence>
<gene>
    <name evidence="9" type="ORF">CMQ_5406</name>
</gene>
<feature type="region of interest" description="Disordered" evidence="5">
    <location>
        <begin position="243"/>
        <end position="263"/>
    </location>
</feature>
<keyword evidence="3 6" id="KW-1133">Transmembrane helix</keyword>
<dbReference type="RefSeq" id="XP_014172838.1">
    <property type="nucleotide sequence ID" value="XM_014317363.1"/>
</dbReference>
<reference evidence="9 10" key="1">
    <citation type="journal article" date="2011" name="Proc. Natl. Acad. Sci. U.S.A.">
        <title>Genome and transcriptome analyses of the mountain pine beetle-fungal symbiont Grosmannia clavigera, a lodgepole pine pathogen.</title>
        <authorList>
            <person name="DiGuistini S."/>
            <person name="Wang Y."/>
            <person name="Liao N.Y."/>
            <person name="Taylor G."/>
            <person name="Tanguay P."/>
            <person name="Feau N."/>
            <person name="Henrissat B."/>
            <person name="Chan S.K."/>
            <person name="Hesse-Orce U."/>
            <person name="Alamouti S.M."/>
            <person name="Tsui C.K.M."/>
            <person name="Docking R.T."/>
            <person name="Levasseur A."/>
            <person name="Haridas S."/>
            <person name="Robertson G."/>
            <person name="Birol I."/>
            <person name="Holt R.A."/>
            <person name="Marra M.A."/>
            <person name="Hamelin R.C."/>
            <person name="Hirst M."/>
            <person name="Jones S.J.M."/>
            <person name="Bohlmann J."/>
            <person name="Breuil C."/>
        </authorList>
    </citation>
    <scope>NUCLEOTIDE SEQUENCE [LARGE SCALE GENOMIC DNA]</scope>
    <source>
        <strain evidence="10">kw1407 / UAMH 11150</strain>
    </source>
</reference>
<feature type="signal peptide" evidence="7">
    <location>
        <begin position="1"/>
        <end position="19"/>
    </location>
</feature>
<dbReference type="HOGENOM" id="CLU_024893_0_0_1"/>
<evidence type="ECO:0000256" key="3">
    <source>
        <dbReference type="ARBA" id="ARBA00022989"/>
    </source>
</evidence>
<keyword evidence="10" id="KW-1185">Reference proteome</keyword>
<feature type="domain" description="WSC" evidence="8">
    <location>
        <begin position="44"/>
        <end position="134"/>
    </location>
</feature>
<evidence type="ECO:0000256" key="1">
    <source>
        <dbReference type="ARBA" id="ARBA00004167"/>
    </source>
</evidence>
<evidence type="ECO:0000256" key="4">
    <source>
        <dbReference type="ARBA" id="ARBA00023136"/>
    </source>
</evidence>
<dbReference type="Pfam" id="PF01822">
    <property type="entry name" value="WSC"/>
    <property type="match status" value="1"/>
</dbReference>
<dbReference type="PANTHER" id="PTHR15549">
    <property type="entry name" value="PAIRED IMMUNOGLOBULIN-LIKE TYPE 2 RECEPTOR"/>
    <property type="match status" value="1"/>
</dbReference>
<keyword evidence="2 6" id="KW-0812">Transmembrane</keyword>
<comment type="subcellular location">
    <subcellularLocation>
        <location evidence="1">Membrane</location>
        <topology evidence="1">Single-pass membrane protein</topology>
    </subcellularLocation>
</comment>
<feature type="transmembrane region" description="Helical" evidence="6">
    <location>
        <begin position="203"/>
        <end position="225"/>
    </location>
</feature>
<evidence type="ECO:0000313" key="9">
    <source>
        <dbReference type="EMBL" id="EFX03356.1"/>
    </source>
</evidence>
<feature type="compositionally biased region" description="Low complexity" evidence="5">
    <location>
        <begin position="146"/>
        <end position="174"/>
    </location>
</feature>
<dbReference type="GO" id="GO:0071944">
    <property type="term" value="C:cell periphery"/>
    <property type="evidence" value="ECO:0007669"/>
    <property type="project" value="UniProtKB-ARBA"/>
</dbReference>
<feature type="region of interest" description="Disordered" evidence="5">
    <location>
        <begin position="146"/>
        <end position="177"/>
    </location>
</feature>
<evidence type="ECO:0000256" key="6">
    <source>
        <dbReference type="SAM" id="Phobius"/>
    </source>
</evidence>
<dbReference type="InterPro" id="IPR051694">
    <property type="entry name" value="Immunoregulatory_rcpt-like"/>
</dbReference>
<dbReference type="EMBL" id="GL629767">
    <property type="protein sequence ID" value="EFX03356.1"/>
    <property type="molecule type" value="Genomic_DNA"/>
</dbReference>
<dbReference type="AlphaFoldDB" id="F0XFZ0"/>
<dbReference type="SMART" id="SM00321">
    <property type="entry name" value="WSC"/>
    <property type="match status" value="1"/>
</dbReference>
<proteinExistence type="predicted"/>